<evidence type="ECO:0000256" key="3">
    <source>
        <dbReference type="ARBA" id="ARBA00022833"/>
    </source>
</evidence>
<keyword evidence="8" id="KW-1185">Reference proteome</keyword>
<dbReference type="PANTHER" id="PTHR31973:SF171">
    <property type="entry name" value="OS12G0597300 PROTEIN"/>
    <property type="match status" value="1"/>
</dbReference>
<proteinExistence type="predicted"/>
<reference evidence="8" key="1">
    <citation type="journal article" date="2013" name="Science">
        <title>The Amborella genome and the evolution of flowering plants.</title>
        <authorList>
            <consortium name="Amborella Genome Project"/>
        </authorList>
    </citation>
    <scope>NUCLEOTIDE SEQUENCE [LARGE SCALE GENOMIC DNA]</scope>
</reference>
<dbReference type="InterPro" id="IPR006564">
    <property type="entry name" value="Znf_PMZ"/>
</dbReference>
<sequence>MQHRILAVGQQFPDAKSCRRAIKEAAIAEGFDFRSVKNDRVRFTARCAKEGCPWRLHAAKLPDSTIFTIKSIREAHTCGGTITTNRQVSGEWVASYIEERLKENPHCKPKEILQDIQKQHGFTISYKKAWRGYQRCMTAIYGSFEDGYRLLPAYCEQIKLTNPDSIARVVSTGAEHRFRRLFLSYQASIYGFVNGCRPLLGLDVVHLHGKYLGSLLSATAFDADGAIFPLAFGVVDVETEENWMWFLSELHKLIEMNARKMPMLTILFERRKGVVEGVQKKFPSAFHGYCIRHLCEEFRLKFKNPRLVHLLWKSAHTLSTIEFKAKMAEMQELSSEAYEWIQEIPARHWAEIYFEGARYGRLTSNVVEMNEWIHEARELPIIQMMEWIHRKLMAEFEERRQKGAQWTTVLAPSAEKQMAESHLLAQNYRVIRSSEVEFEILFAEQTNIVNIDTVSCSCRAWQLYGLPCSHATASLVSCNKSVYQFTDKCFTVANYRDTYSQAVNPLPDKGEWEKLAEGGEDGNSKASISVRPPKVRRPPGRPKMKQVCTEDLYRQKHTVHCRRCNQTGHYKTTCRAVKALPDPNGPVMALPDTNMPAAQPQQAL</sequence>
<feature type="domain" description="SWIM-type" evidence="6">
    <location>
        <begin position="447"/>
        <end position="479"/>
    </location>
</feature>
<dbReference type="Pfam" id="PF10551">
    <property type="entry name" value="MULE"/>
    <property type="match status" value="1"/>
</dbReference>
<dbReference type="InterPro" id="IPR007527">
    <property type="entry name" value="Znf_SWIM"/>
</dbReference>
<evidence type="ECO:0000256" key="5">
    <source>
        <dbReference type="SAM" id="MobiDB-lite"/>
    </source>
</evidence>
<keyword evidence="1" id="KW-0479">Metal-binding</keyword>
<evidence type="ECO:0000256" key="1">
    <source>
        <dbReference type="ARBA" id="ARBA00022723"/>
    </source>
</evidence>
<evidence type="ECO:0000313" key="8">
    <source>
        <dbReference type="Proteomes" id="UP000017836"/>
    </source>
</evidence>
<accession>U5DAR9</accession>
<evidence type="ECO:0000259" key="6">
    <source>
        <dbReference type="PROSITE" id="PS50966"/>
    </source>
</evidence>
<dbReference type="GO" id="GO:0008270">
    <property type="term" value="F:zinc ion binding"/>
    <property type="evidence" value="ECO:0007669"/>
    <property type="project" value="UniProtKB-KW"/>
</dbReference>
<protein>
    <recommendedName>
        <fullName evidence="6">SWIM-type domain-containing protein</fullName>
    </recommendedName>
</protein>
<evidence type="ECO:0000256" key="4">
    <source>
        <dbReference type="PROSITE-ProRule" id="PRU00325"/>
    </source>
</evidence>
<keyword evidence="2 4" id="KW-0863">Zinc-finger</keyword>
<dbReference type="OMA" id="WILEAHE"/>
<gene>
    <name evidence="7" type="ORF">AMTR_s00065p00037640</name>
</gene>
<dbReference type="Proteomes" id="UP000017836">
    <property type="component" value="Unassembled WGS sequence"/>
</dbReference>
<dbReference type="InterPro" id="IPR004332">
    <property type="entry name" value="Transposase_MuDR"/>
</dbReference>
<name>U5DAR9_AMBTC</name>
<dbReference type="SMART" id="SM00575">
    <property type="entry name" value="ZnF_PMZ"/>
    <property type="match status" value="1"/>
</dbReference>
<evidence type="ECO:0000256" key="2">
    <source>
        <dbReference type="ARBA" id="ARBA00022771"/>
    </source>
</evidence>
<keyword evidence="3" id="KW-0862">Zinc</keyword>
<evidence type="ECO:0000313" key="7">
    <source>
        <dbReference type="EMBL" id="ERN18512.1"/>
    </source>
</evidence>
<dbReference type="PROSITE" id="PS50966">
    <property type="entry name" value="ZF_SWIM"/>
    <property type="match status" value="1"/>
</dbReference>
<dbReference type="AlphaFoldDB" id="U5DAR9"/>
<organism evidence="7 8">
    <name type="scientific">Amborella trichopoda</name>
    <dbReference type="NCBI Taxonomy" id="13333"/>
    <lineage>
        <taxon>Eukaryota</taxon>
        <taxon>Viridiplantae</taxon>
        <taxon>Streptophyta</taxon>
        <taxon>Embryophyta</taxon>
        <taxon>Tracheophyta</taxon>
        <taxon>Spermatophyta</taxon>
        <taxon>Magnoliopsida</taxon>
        <taxon>Amborellales</taxon>
        <taxon>Amborellaceae</taxon>
        <taxon>Amborella</taxon>
    </lineage>
</organism>
<dbReference type="Pfam" id="PF04434">
    <property type="entry name" value="SWIM"/>
    <property type="match status" value="1"/>
</dbReference>
<dbReference type="Gramene" id="ERN18512">
    <property type="protein sequence ID" value="ERN18512"/>
    <property type="gene ID" value="AMTR_s00065p00037640"/>
</dbReference>
<dbReference type="PANTHER" id="PTHR31973">
    <property type="entry name" value="POLYPROTEIN, PUTATIVE-RELATED"/>
    <property type="match status" value="1"/>
</dbReference>
<feature type="region of interest" description="Disordered" evidence="5">
    <location>
        <begin position="514"/>
        <end position="545"/>
    </location>
</feature>
<dbReference type="Pfam" id="PF03108">
    <property type="entry name" value="DBD_Tnp_Mut"/>
    <property type="match status" value="1"/>
</dbReference>
<dbReference type="InterPro" id="IPR018289">
    <property type="entry name" value="MULE_transposase_dom"/>
</dbReference>
<dbReference type="eggNOG" id="ENOG502QPJK">
    <property type="taxonomic scope" value="Eukaryota"/>
</dbReference>
<dbReference type="HOGENOM" id="CLU_006767_8_2_1"/>
<dbReference type="EMBL" id="KI392088">
    <property type="protein sequence ID" value="ERN18512.1"/>
    <property type="molecule type" value="Genomic_DNA"/>
</dbReference>
<feature type="compositionally biased region" description="Basic residues" evidence="5">
    <location>
        <begin position="533"/>
        <end position="544"/>
    </location>
</feature>